<keyword evidence="2" id="KW-1185">Reference proteome</keyword>
<gene>
    <name evidence="1" type="ORF">TVAG_592960</name>
</gene>
<dbReference type="Proteomes" id="UP000001542">
    <property type="component" value="Unassembled WGS sequence"/>
</dbReference>
<sequence length="160" mass="17886">MDSTPLIGHNAMQKNIYIRVEGVDAGTFPIDAKSEYVACVGPRATYRQHKCDFPVGGKPNNVWNFRYTDAYRSSFFVALYKKRIFGGNILIGELELNVAQFKPNVITTQIVTLKSAEIKYLPPRVRISVHISENGAQKFCAPFNSINIPVNPAPKGVAYY</sequence>
<dbReference type="SMR" id="A2HYU4"/>
<dbReference type="VEuPathDB" id="TrichDB:TVAGG3_0659270"/>
<dbReference type="AlphaFoldDB" id="A2HYU4"/>
<evidence type="ECO:0000313" key="1">
    <source>
        <dbReference type="EMBL" id="EAX65423.1"/>
    </source>
</evidence>
<dbReference type="KEGG" id="tva:4722593"/>
<protein>
    <recommendedName>
        <fullName evidence="3">C2 domain-containing protein</fullName>
    </recommendedName>
</protein>
<proteinExistence type="predicted"/>
<name>A2HYU4_TRIV3</name>
<dbReference type="InParanoid" id="A2HYU4"/>
<evidence type="ECO:0008006" key="3">
    <source>
        <dbReference type="Google" id="ProtNLM"/>
    </source>
</evidence>
<reference evidence="1" key="2">
    <citation type="journal article" date="2007" name="Science">
        <title>Draft genome sequence of the sexually transmitted pathogen Trichomonas vaginalis.</title>
        <authorList>
            <person name="Carlton J.M."/>
            <person name="Hirt R.P."/>
            <person name="Silva J.C."/>
            <person name="Delcher A.L."/>
            <person name="Schatz M."/>
            <person name="Zhao Q."/>
            <person name="Wortman J.R."/>
            <person name="Bidwell S.L."/>
            <person name="Alsmark U.C.M."/>
            <person name="Besteiro S."/>
            <person name="Sicheritz-Ponten T."/>
            <person name="Noel C.J."/>
            <person name="Dacks J.B."/>
            <person name="Foster P.G."/>
            <person name="Simillion C."/>
            <person name="Van de Peer Y."/>
            <person name="Miranda-Saavedra D."/>
            <person name="Barton G.J."/>
            <person name="Westrop G.D."/>
            <person name="Mueller S."/>
            <person name="Dessi D."/>
            <person name="Fiori P.L."/>
            <person name="Ren Q."/>
            <person name="Paulsen I."/>
            <person name="Zhang H."/>
            <person name="Bastida-Corcuera F.D."/>
            <person name="Simoes-Barbosa A."/>
            <person name="Brown M.T."/>
            <person name="Hayes R.D."/>
            <person name="Mukherjee M."/>
            <person name="Okumura C.Y."/>
            <person name="Schneider R."/>
            <person name="Smith A.J."/>
            <person name="Vanacova S."/>
            <person name="Villalvazo M."/>
            <person name="Haas B.J."/>
            <person name="Pertea M."/>
            <person name="Feldblyum T.V."/>
            <person name="Utterback T.R."/>
            <person name="Shu C.L."/>
            <person name="Osoegawa K."/>
            <person name="de Jong P.J."/>
            <person name="Hrdy I."/>
            <person name="Horvathova L."/>
            <person name="Zubacova Z."/>
            <person name="Dolezal P."/>
            <person name="Malik S.B."/>
            <person name="Logsdon J.M. Jr."/>
            <person name="Henze K."/>
            <person name="Gupta A."/>
            <person name="Wang C.C."/>
            <person name="Dunne R.L."/>
            <person name="Upcroft J.A."/>
            <person name="Upcroft P."/>
            <person name="White O."/>
            <person name="Salzberg S.L."/>
            <person name="Tang P."/>
            <person name="Chiu C.-H."/>
            <person name="Lee Y.-S."/>
            <person name="Embley T.M."/>
            <person name="Coombs G.H."/>
            <person name="Mottram J.C."/>
            <person name="Tachezy J."/>
            <person name="Fraser-Liggett C.M."/>
            <person name="Johnson P.J."/>
        </authorList>
    </citation>
    <scope>NUCLEOTIDE SEQUENCE [LARGE SCALE GENOMIC DNA]</scope>
    <source>
        <strain evidence="1">G3</strain>
    </source>
</reference>
<organism evidence="1 2">
    <name type="scientific">Trichomonas vaginalis (strain ATCC PRA-98 / G3)</name>
    <dbReference type="NCBI Taxonomy" id="412133"/>
    <lineage>
        <taxon>Eukaryota</taxon>
        <taxon>Metamonada</taxon>
        <taxon>Parabasalia</taxon>
        <taxon>Trichomonadida</taxon>
        <taxon>Trichomonadidae</taxon>
        <taxon>Trichomonas</taxon>
    </lineage>
</organism>
<accession>A2HYU4</accession>
<dbReference type="EMBL" id="DS148882">
    <property type="protein sequence ID" value="EAX65423.1"/>
    <property type="molecule type" value="Genomic_DNA"/>
</dbReference>
<reference evidence="1" key="1">
    <citation type="submission" date="2006-10" db="EMBL/GenBank/DDBJ databases">
        <authorList>
            <person name="Amadeo P."/>
            <person name="Zhao Q."/>
            <person name="Wortman J."/>
            <person name="Fraser-Liggett C."/>
            <person name="Carlton J."/>
        </authorList>
    </citation>
    <scope>NUCLEOTIDE SEQUENCE</scope>
    <source>
        <strain evidence="1">G3</strain>
    </source>
</reference>
<dbReference type="VEuPathDB" id="TrichDB:TVAG_592960"/>
<evidence type="ECO:0000313" key="2">
    <source>
        <dbReference type="Proteomes" id="UP000001542"/>
    </source>
</evidence>